<sequence length="228" mass="25801">MASERITLTGFSATLNRLERRLEAINSQFEELDEAARSLTERLEQHKQALALQAHQDQVWVSLLEEKFTAVETNLLFTYVADTLHCCHSRVVKKLPDLAHSLPTTACILRRKIKNRRIDVAWESSLRDLGLDNSDARALCAFFVTHGYQAEYYSLVQRQTLAEDVENLVRKVVRNQVLRDSLLRAVQVVEKGKAGAIAGEEQASLLYKTAVLKSNDSLINCTYLDCLP</sequence>
<keyword evidence="3" id="KW-1185">Reference proteome</keyword>
<gene>
    <name evidence="2" type="ORF">AAFF_G00188640</name>
</gene>
<feature type="coiled-coil region" evidence="1">
    <location>
        <begin position="8"/>
        <end position="49"/>
    </location>
</feature>
<keyword evidence="1" id="KW-0175">Coiled coil</keyword>
<dbReference type="AlphaFoldDB" id="A0AAD7WVM0"/>
<dbReference type="Pfam" id="PF15080">
    <property type="entry name" value="DUF4547"/>
    <property type="match status" value="1"/>
</dbReference>
<organism evidence="2 3">
    <name type="scientific">Aldrovandia affinis</name>
    <dbReference type="NCBI Taxonomy" id="143900"/>
    <lineage>
        <taxon>Eukaryota</taxon>
        <taxon>Metazoa</taxon>
        <taxon>Chordata</taxon>
        <taxon>Craniata</taxon>
        <taxon>Vertebrata</taxon>
        <taxon>Euteleostomi</taxon>
        <taxon>Actinopterygii</taxon>
        <taxon>Neopterygii</taxon>
        <taxon>Teleostei</taxon>
        <taxon>Notacanthiformes</taxon>
        <taxon>Halosauridae</taxon>
        <taxon>Aldrovandia</taxon>
    </lineage>
</organism>
<dbReference type="PANTHER" id="PTHR35979">
    <property type="entry name" value="SINGLE-PASS MEMBRANE AND COILED-COIL DOMAIN-CONTAINING PROTEIN 1"/>
    <property type="match status" value="1"/>
</dbReference>
<comment type="caution">
    <text evidence="2">The sequence shown here is derived from an EMBL/GenBank/DDBJ whole genome shotgun (WGS) entry which is preliminary data.</text>
</comment>
<evidence type="ECO:0000256" key="1">
    <source>
        <dbReference type="SAM" id="Coils"/>
    </source>
</evidence>
<proteinExistence type="predicted"/>
<evidence type="ECO:0000313" key="2">
    <source>
        <dbReference type="EMBL" id="KAJ8410907.1"/>
    </source>
</evidence>
<dbReference type="Proteomes" id="UP001221898">
    <property type="component" value="Unassembled WGS sequence"/>
</dbReference>
<dbReference type="InterPro" id="IPR027875">
    <property type="entry name" value="DUF4547"/>
</dbReference>
<evidence type="ECO:0000313" key="3">
    <source>
        <dbReference type="Proteomes" id="UP001221898"/>
    </source>
</evidence>
<dbReference type="EMBL" id="JAINUG010000025">
    <property type="protein sequence ID" value="KAJ8410907.1"/>
    <property type="molecule type" value="Genomic_DNA"/>
</dbReference>
<name>A0AAD7WVM0_9TELE</name>
<accession>A0AAD7WVM0</accession>
<protein>
    <submittedName>
        <fullName evidence="2">Uncharacterized protein</fullName>
    </submittedName>
</protein>
<reference evidence="2" key="1">
    <citation type="journal article" date="2023" name="Science">
        <title>Genome structures resolve the early diversification of teleost fishes.</title>
        <authorList>
            <person name="Parey E."/>
            <person name="Louis A."/>
            <person name="Montfort J."/>
            <person name="Bouchez O."/>
            <person name="Roques C."/>
            <person name="Iampietro C."/>
            <person name="Lluch J."/>
            <person name="Castinel A."/>
            <person name="Donnadieu C."/>
            <person name="Desvignes T."/>
            <person name="Floi Bucao C."/>
            <person name="Jouanno E."/>
            <person name="Wen M."/>
            <person name="Mejri S."/>
            <person name="Dirks R."/>
            <person name="Jansen H."/>
            <person name="Henkel C."/>
            <person name="Chen W.J."/>
            <person name="Zahm M."/>
            <person name="Cabau C."/>
            <person name="Klopp C."/>
            <person name="Thompson A.W."/>
            <person name="Robinson-Rechavi M."/>
            <person name="Braasch I."/>
            <person name="Lecointre G."/>
            <person name="Bobe J."/>
            <person name="Postlethwait J.H."/>
            <person name="Berthelot C."/>
            <person name="Roest Crollius H."/>
            <person name="Guiguen Y."/>
        </authorList>
    </citation>
    <scope>NUCLEOTIDE SEQUENCE</scope>
    <source>
        <strain evidence="2">NC1722</strain>
    </source>
</reference>
<dbReference type="PANTHER" id="PTHR35979:SF1">
    <property type="entry name" value="SINGLE-PASS MEMBRANE AND COILED-COIL DOMAIN-CONTAINING PROTEIN 1"/>
    <property type="match status" value="1"/>
</dbReference>